<feature type="compositionally biased region" description="Basic and acidic residues" evidence="1">
    <location>
        <begin position="819"/>
        <end position="829"/>
    </location>
</feature>
<feature type="region of interest" description="Disordered" evidence="1">
    <location>
        <begin position="460"/>
        <end position="524"/>
    </location>
</feature>
<evidence type="ECO:0000313" key="4">
    <source>
        <dbReference type="Proteomes" id="UP001152797"/>
    </source>
</evidence>
<organism evidence="2">
    <name type="scientific">Cladocopium goreaui</name>
    <dbReference type="NCBI Taxonomy" id="2562237"/>
    <lineage>
        <taxon>Eukaryota</taxon>
        <taxon>Sar</taxon>
        <taxon>Alveolata</taxon>
        <taxon>Dinophyceae</taxon>
        <taxon>Suessiales</taxon>
        <taxon>Symbiodiniaceae</taxon>
        <taxon>Cladocopium</taxon>
    </lineage>
</organism>
<gene>
    <name evidence="2" type="ORF">C1SCF055_LOCUS34888</name>
</gene>
<feature type="compositionally biased region" description="Acidic residues" evidence="1">
    <location>
        <begin position="484"/>
        <end position="502"/>
    </location>
</feature>
<feature type="region of interest" description="Disordered" evidence="1">
    <location>
        <begin position="306"/>
        <end position="444"/>
    </location>
</feature>
<reference evidence="3 4" key="2">
    <citation type="submission" date="2024-05" db="EMBL/GenBank/DDBJ databases">
        <authorList>
            <person name="Chen Y."/>
            <person name="Shah S."/>
            <person name="Dougan E. K."/>
            <person name="Thang M."/>
            <person name="Chan C."/>
        </authorList>
    </citation>
    <scope>NUCLEOTIDE SEQUENCE [LARGE SCALE GENOMIC DNA]</scope>
</reference>
<dbReference type="AlphaFoldDB" id="A0A9P1GD09"/>
<evidence type="ECO:0000313" key="3">
    <source>
        <dbReference type="EMBL" id="CAL4796848.1"/>
    </source>
</evidence>
<feature type="compositionally biased region" description="Basic and acidic residues" evidence="1">
    <location>
        <begin position="567"/>
        <end position="577"/>
    </location>
</feature>
<feature type="region of interest" description="Disordered" evidence="1">
    <location>
        <begin position="742"/>
        <end position="829"/>
    </location>
</feature>
<dbReference type="EMBL" id="CAMXCT030004557">
    <property type="protein sequence ID" value="CAL4796848.1"/>
    <property type="molecule type" value="Genomic_DNA"/>
</dbReference>
<dbReference type="OrthoDB" id="482670at2759"/>
<comment type="caution">
    <text evidence="2">The sequence shown here is derived from an EMBL/GenBank/DDBJ whole genome shotgun (WGS) entry which is preliminary data.</text>
</comment>
<proteinExistence type="predicted"/>
<dbReference type="EMBL" id="CAMXCT020004557">
    <property type="protein sequence ID" value="CAL1162911.1"/>
    <property type="molecule type" value="Genomic_DNA"/>
</dbReference>
<feature type="compositionally biased region" description="Pro residues" evidence="1">
    <location>
        <begin position="664"/>
        <end position="674"/>
    </location>
</feature>
<evidence type="ECO:0000313" key="2">
    <source>
        <dbReference type="EMBL" id="CAI4009536.1"/>
    </source>
</evidence>
<accession>A0A9P1GD09</accession>
<feature type="region of interest" description="Disordered" evidence="1">
    <location>
        <begin position="550"/>
        <end position="703"/>
    </location>
</feature>
<name>A0A9P1GD09_9DINO</name>
<sequence>MSVEKQLEAAQKFLRGIRSLTSYAEVRDKQASGLLKALEKVQCFTAAQAAVLLAQVQPDLWGESQVDSFREKVALKTRPVESDQPRAVTQDFSLLPYYLNDELAAAIGQVDGDAERLLFRLCHHAAQLSLRNASEATKATLVVMAHWASCKRGAFSPKQQHELFLRHKPAVTKYLVAPPESQLLVELPLQWQDLDQQIIQRAFPTGKPASMAETARDICDYVRRFPLRRDNKLLQGTGGTSSTVPAGLPSGVLPVEDVCRVVAACSQSFQAQVQRQQSSQAVHSTASPVLAICDVSADERAAMRLASERDPRGSDHKTVDMPVAAGEDRRGPETMSVEDQLAALRQDMGQGKPNSKEEETEVPGAMKKPASSKKCVAAAKPKGRPRAKPKAGSVVGKTSKQRLKRPAAASTARSAAPTGRGSATASTSGALSRAERRQRVLAVVPRKIRQKYADGCARCRFTAGCSPSCWFQRGRMGPKKDEKEESEYTYESEADAEDDGEPDAGAQQNARTTFGPESRQDEEALANLASPCACTAPPPVICQYQAGAPALPKAPQPLNLSWPPRSGAERAPPERSSKAKPPTSATPAVASVATAARPPSPARDSSSDRAPRARSHRSRSPRARGRDPDRRSRSRRRHRRRREEEATRASGPSSPTRDAKPREPSMPPPPPPPRSKGKSKGRNPLFCPHCWTKVKSGGGTSGLSQHMFWNESCLTWQRYGNGDRGVTWEEAAEAAHELKAQREREALAESDGVIPAKSLRHRQTLEASQPEGETEETVPRKRKEKKRRRRRRRSPSPDVRAGPKGPRRRRPSSDDDGDRDGGSAKRRSAPEEVWIKVPRRLSYVLLQRGMAVNVSFSIAPQGLEEVFQEMVKAIPEKPFEEFTSTWGTVCRCLDSTGAWACAEGRAADRKVLTRLSTLLRYGQWGATPLDVPPHPKIQGFCLIPASYEENTNIWLEQLTWNQMYLSDDLHRAGKWLNILAWHFSRRENRTREFLWCRRRAWLLREARRSLRAAKVVTEASL</sequence>
<feature type="compositionally biased region" description="Basic residues" evidence="1">
    <location>
        <begin position="780"/>
        <end position="794"/>
    </location>
</feature>
<feature type="compositionally biased region" description="Low complexity" evidence="1">
    <location>
        <begin position="579"/>
        <end position="597"/>
    </location>
</feature>
<reference evidence="2" key="1">
    <citation type="submission" date="2022-10" db="EMBL/GenBank/DDBJ databases">
        <authorList>
            <person name="Chen Y."/>
            <person name="Dougan E. K."/>
            <person name="Chan C."/>
            <person name="Rhodes N."/>
            <person name="Thang M."/>
        </authorList>
    </citation>
    <scope>NUCLEOTIDE SEQUENCE</scope>
</reference>
<feature type="compositionally biased region" description="Basic residues" evidence="1">
    <location>
        <begin position="632"/>
        <end position="641"/>
    </location>
</feature>
<keyword evidence="4" id="KW-1185">Reference proteome</keyword>
<feature type="compositionally biased region" description="Basic and acidic residues" evidence="1">
    <location>
        <begin position="306"/>
        <end position="319"/>
    </location>
</feature>
<dbReference type="Proteomes" id="UP001152797">
    <property type="component" value="Unassembled WGS sequence"/>
</dbReference>
<feature type="compositionally biased region" description="Low complexity" evidence="1">
    <location>
        <begin position="406"/>
        <end position="432"/>
    </location>
</feature>
<evidence type="ECO:0000256" key="1">
    <source>
        <dbReference type="SAM" id="MobiDB-lite"/>
    </source>
</evidence>
<dbReference type="EMBL" id="CAMXCT010004557">
    <property type="protein sequence ID" value="CAI4009536.1"/>
    <property type="molecule type" value="Genomic_DNA"/>
</dbReference>
<protein>
    <submittedName>
        <fullName evidence="2">Uncharacterized protein</fullName>
    </submittedName>
</protein>
<feature type="compositionally biased region" description="Basic residues" evidence="1">
    <location>
        <begin position="612"/>
        <end position="623"/>
    </location>
</feature>